<evidence type="ECO:0000313" key="2">
    <source>
        <dbReference type="EMBL" id="CCF70941.1"/>
    </source>
</evidence>
<dbReference type="AlphaFoldDB" id="I2G7D9"/>
<evidence type="ECO:0000256" key="1">
    <source>
        <dbReference type="SAM" id="SignalP"/>
    </source>
</evidence>
<feature type="non-terminal residue" evidence="2">
    <location>
        <position position="55"/>
    </location>
</feature>
<protein>
    <submittedName>
        <fullName evidence="2">EC59 protein</fullName>
    </submittedName>
</protein>
<name>I2G7D9_9PEZI</name>
<reference evidence="2" key="2">
    <citation type="submission" date="2012-01" db="EMBL/GenBank/DDBJ databases">
        <authorList>
            <person name="Kleemann D."/>
        </authorList>
    </citation>
    <scope>NUCLEOTIDE SEQUENCE</scope>
    <source>
        <strain evidence="2">IMI349063A</strain>
        <tissue evidence="2">Infected leaf material</tissue>
    </source>
</reference>
<gene>
    <name evidence="2" type="primary">EC59</name>
</gene>
<feature type="signal peptide" evidence="1">
    <location>
        <begin position="1"/>
        <end position="23"/>
    </location>
</feature>
<proteinExistence type="evidence at transcript level"/>
<accession>I2G7D9</accession>
<keyword evidence="1" id="KW-0732">Signal</keyword>
<dbReference type="EMBL" id="HE651222">
    <property type="protein sequence ID" value="CCF70941.1"/>
    <property type="molecule type" value="mRNA"/>
</dbReference>
<feature type="chain" id="PRO_5003659301" evidence="1">
    <location>
        <begin position="24"/>
        <end position="55"/>
    </location>
</feature>
<reference evidence="2" key="1">
    <citation type="journal article" date="2012" name="PLoS Pathog.">
        <title>Sequential delivery of host-induced virulence effectors by appressoria and intracellular hyphae of the phytopathogen Colletotrichum higginsianum.</title>
        <authorList>
            <person name="Kleemann J."/>
            <person name="Rincon-Rivera L.J."/>
            <person name="Takahara H."/>
            <person name="Neumann U."/>
            <person name="van Themaat E.V.L."/>
            <person name="van der Does H.C."/>
            <person name="Hacquard S."/>
            <person name="Stueber K."/>
            <person name="Will I."/>
            <person name="Schmalenbach W."/>
            <person name="Schmelzer E."/>
            <person name="O'Connell R."/>
        </authorList>
    </citation>
    <scope>NUCLEOTIDE SEQUENCE</scope>
    <source>
        <strain evidence="2">IMI349063A</strain>
        <tissue evidence="2">Infected leaf material</tissue>
    </source>
</reference>
<sequence>MSISSLFSFSSLLLPFLFPPVSSSIFDHAYECSNLPPASLRARHRSASLLIVSSS</sequence>
<organism evidence="2">
    <name type="scientific">Colletotrichum higginsianum</name>
    <dbReference type="NCBI Taxonomy" id="80884"/>
    <lineage>
        <taxon>Eukaryota</taxon>
        <taxon>Fungi</taxon>
        <taxon>Dikarya</taxon>
        <taxon>Ascomycota</taxon>
        <taxon>Pezizomycotina</taxon>
        <taxon>Sordariomycetes</taxon>
        <taxon>Hypocreomycetidae</taxon>
        <taxon>Glomerellales</taxon>
        <taxon>Glomerellaceae</taxon>
        <taxon>Colletotrichum</taxon>
        <taxon>Colletotrichum destructivum species complex</taxon>
    </lineage>
</organism>